<feature type="domain" description="Neurotransmitter-gated ion-channel ligand-binding" evidence="3">
    <location>
        <begin position="385"/>
        <end position="434"/>
    </location>
</feature>
<feature type="signal peptide" evidence="2">
    <location>
        <begin position="1"/>
        <end position="25"/>
    </location>
</feature>
<name>A0A6H5IM87_9HYME</name>
<dbReference type="Pfam" id="PF02931">
    <property type="entry name" value="Neur_chan_LBD"/>
    <property type="match status" value="2"/>
</dbReference>
<feature type="non-terminal residue" evidence="4">
    <location>
        <position position="465"/>
    </location>
</feature>
<feature type="region of interest" description="Disordered" evidence="1">
    <location>
        <begin position="132"/>
        <end position="151"/>
    </location>
</feature>
<dbReference type="Proteomes" id="UP000479190">
    <property type="component" value="Unassembled WGS sequence"/>
</dbReference>
<keyword evidence="2" id="KW-0732">Signal</keyword>
<feature type="chain" id="PRO_5026089411" description="Neurotransmitter-gated ion-channel ligand-binding domain-containing protein" evidence="2">
    <location>
        <begin position="26"/>
        <end position="465"/>
    </location>
</feature>
<accession>A0A6H5IM87</accession>
<dbReference type="EMBL" id="CADCXV010000826">
    <property type="protein sequence ID" value="CAB0036679.1"/>
    <property type="molecule type" value="Genomic_DNA"/>
</dbReference>
<evidence type="ECO:0000313" key="4">
    <source>
        <dbReference type="EMBL" id="CAB0036679.1"/>
    </source>
</evidence>
<evidence type="ECO:0000256" key="1">
    <source>
        <dbReference type="SAM" id="MobiDB-lite"/>
    </source>
</evidence>
<evidence type="ECO:0000259" key="3">
    <source>
        <dbReference type="Pfam" id="PF02931"/>
    </source>
</evidence>
<gene>
    <name evidence="4" type="ORF">TBRA_LOCUS8538</name>
</gene>
<dbReference type="InterPro" id="IPR006202">
    <property type="entry name" value="Neur_chan_lig-bd"/>
</dbReference>
<dbReference type="Gene3D" id="2.70.170.10">
    <property type="entry name" value="Neurotransmitter-gated ion-channel ligand-binding domain"/>
    <property type="match status" value="2"/>
</dbReference>
<feature type="domain" description="Neurotransmitter-gated ion-channel ligand-binding" evidence="3">
    <location>
        <begin position="31"/>
        <end position="71"/>
    </location>
</feature>
<dbReference type="GO" id="GO:0016020">
    <property type="term" value="C:membrane"/>
    <property type="evidence" value="ECO:0007669"/>
    <property type="project" value="InterPro"/>
</dbReference>
<evidence type="ECO:0000313" key="5">
    <source>
        <dbReference type="Proteomes" id="UP000479190"/>
    </source>
</evidence>
<dbReference type="InterPro" id="IPR036734">
    <property type="entry name" value="Neur_chan_lig-bd_sf"/>
</dbReference>
<feature type="compositionally biased region" description="Basic residues" evidence="1">
    <location>
        <begin position="139"/>
        <end position="150"/>
    </location>
</feature>
<reference evidence="4 5" key="1">
    <citation type="submission" date="2020-02" db="EMBL/GenBank/DDBJ databases">
        <authorList>
            <person name="Ferguson B K."/>
        </authorList>
    </citation>
    <scope>NUCLEOTIDE SEQUENCE [LARGE SCALE GENOMIC DNA]</scope>
</reference>
<evidence type="ECO:0000256" key="2">
    <source>
        <dbReference type="SAM" id="SignalP"/>
    </source>
</evidence>
<dbReference type="OrthoDB" id="5975154at2759"/>
<dbReference type="AlphaFoldDB" id="A0A6H5IM87"/>
<protein>
    <recommendedName>
        <fullName evidence="3">Neurotransmitter-gated ion-channel ligand-binding domain-containing protein</fullName>
    </recommendedName>
</protein>
<sequence>MPPVSIGETLRVWLLSALLVHGAVAGNPDAKRLYDDLLSNYNKLVRPVVNTSDVLRVCIKLKLSQLIDVRVDAARAQLARAQNCFGRSFSTAASRQGGEGSKERRARRAKKKAEKEKKKIFAELRAASSQCRSVDKTRKADKKKKARQKKANGLGLSIDKTATVTINRLFSEFCTPCDGKKRETKICLVLIVFGFGTRSSVVGQAGGRARTPCTCGILLPLSQRRTVLAAAQRAVRAALNYCALLPPPPPPPPPLLSVENTYTRKTRNFEAKFLLQWCTSFASRYFHVWSARSNGHYNLQIIPAFKDTIGSTKRRRKRSSSSNRKGSYIQASVLHILGIRETSIKTARSTFTTHRTQPSRCCCCCCSRAASAPPRCRSSIAIIPIRSWYDYKLRWEPKEYGGVHMLHVPSDHIWRPDIVLYNNVHNAQHQRQQQQQHQQKEANACKAHSLRGALKNCEWLRHADV</sequence>
<proteinExistence type="predicted"/>
<keyword evidence="5" id="KW-1185">Reference proteome</keyword>
<dbReference type="SUPFAM" id="SSF63712">
    <property type="entry name" value="Nicotinic receptor ligand binding domain-like"/>
    <property type="match status" value="2"/>
</dbReference>
<organism evidence="4 5">
    <name type="scientific">Trichogramma brassicae</name>
    <dbReference type="NCBI Taxonomy" id="86971"/>
    <lineage>
        <taxon>Eukaryota</taxon>
        <taxon>Metazoa</taxon>
        <taxon>Ecdysozoa</taxon>
        <taxon>Arthropoda</taxon>
        <taxon>Hexapoda</taxon>
        <taxon>Insecta</taxon>
        <taxon>Pterygota</taxon>
        <taxon>Neoptera</taxon>
        <taxon>Endopterygota</taxon>
        <taxon>Hymenoptera</taxon>
        <taxon>Apocrita</taxon>
        <taxon>Proctotrupomorpha</taxon>
        <taxon>Chalcidoidea</taxon>
        <taxon>Trichogrammatidae</taxon>
        <taxon>Trichogramma</taxon>
    </lineage>
</organism>
<dbReference type="GO" id="GO:0005230">
    <property type="term" value="F:extracellular ligand-gated monoatomic ion channel activity"/>
    <property type="evidence" value="ECO:0007669"/>
    <property type="project" value="InterPro"/>
</dbReference>
<feature type="region of interest" description="Disordered" evidence="1">
    <location>
        <begin position="91"/>
        <end position="117"/>
    </location>
</feature>